<evidence type="ECO:0008006" key="4">
    <source>
        <dbReference type="Google" id="ProtNLM"/>
    </source>
</evidence>
<evidence type="ECO:0000256" key="1">
    <source>
        <dbReference type="ARBA" id="ARBA00007432"/>
    </source>
</evidence>
<dbReference type="GO" id="GO:0005576">
    <property type="term" value="C:extracellular region"/>
    <property type="evidence" value="ECO:0007669"/>
    <property type="project" value="InterPro"/>
</dbReference>
<dbReference type="GO" id="GO:0045639">
    <property type="term" value="P:positive regulation of myeloid cell differentiation"/>
    <property type="evidence" value="ECO:0007669"/>
    <property type="project" value="InterPro"/>
</dbReference>
<dbReference type="STRING" id="62062.ENSHHUP00000017719"/>
<organism evidence="2 3">
    <name type="scientific">Hucho hucho</name>
    <name type="common">huchen</name>
    <dbReference type="NCBI Taxonomy" id="62062"/>
    <lineage>
        <taxon>Eukaryota</taxon>
        <taxon>Metazoa</taxon>
        <taxon>Chordata</taxon>
        <taxon>Craniata</taxon>
        <taxon>Vertebrata</taxon>
        <taxon>Euteleostomi</taxon>
        <taxon>Actinopterygii</taxon>
        <taxon>Neopterygii</taxon>
        <taxon>Teleostei</taxon>
        <taxon>Protacanthopterygii</taxon>
        <taxon>Salmoniformes</taxon>
        <taxon>Salmonidae</taxon>
        <taxon>Salmoninae</taxon>
        <taxon>Hucho</taxon>
    </lineage>
</organism>
<dbReference type="GO" id="GO:0006955">
    <property type="term" value="P:immune response"/>
    <property type="evidence" value="ECO:0007669"/>
    <property type="project" value="InterPro"/>
</dbReference>
<comment type="similarity">
    <text evidence="1">Belongs to the IL-6 superfamily.</text>
</comment>
<reference evidence="3" key="1">
    <citation type="submission" date="2018-06" db="EMBL/GenBank/DDBJ databases">
        <title>Genome assembly of Danube salmon.</title>
        <authorList>
            <person name="Macqueen D.J."/>
            <person name="Gundappa M.K."/>
        </authorList>
    </citation>
    <scope>NUCLEOTIDE SEQUENCE [LARGE SCALE GENOMIC DNA]</scope>
</reference>
<protein>
    <recommendedName>
        <fullName evidence="4">Granulocyte colony-stimulating factor</fullName>
    </recommendedName>
</protein>
<proteinExistence type="inferred from homology"/>
<dbReference type="InterPro" id="IPR030474">
    <property type="entry name" value="IL-6/GCSF/MGF"/>
</dbReference>
<dbReference type="Ensembl" id="ENSHHUT00000018360.1">
    <property type="protein sequence ID" value="ENSHHUP00000017719.1"/>
    <property type="gene ID" value="ENSHHUG00000011039.1"/>
</dbReference>
<reference evidence="2" key="3">
    <citation type="submission" date="2025-09" db="UniProtKB">
        <authorList>
            <consortium name="Ensembl"/>
        </authorList>
    </citation>
    <scope>IDENTIFICATION</scope>
</reference>
<dbReference type="GO" id="GO:0005125">
    <property type="term" value="F:cytokine activity"/>
    <property type="evidence" value="ECO:0007669"/>
    <property type="project" value="InterPro"/>
</dbReference>
<evidence type="ECO:0000313" key="2">
    <source>
        <dbReference type="Ensembl" id="ENSHHUP00000017719.1"/>
    </source>
</evidence>
<dbReference type="SUPFAM" id="SSF47266">
    <property type="entry name" value="4-helical cytokines"/>
    <property type="match status" value="1"/>
</dbReference>
<name>A0A4W5L141_9TELE</name>
<dbReference type="GeneTree" id="ENSGT00390000017328"/>
<dbReference type="PANTHER" id="PTHR10511:SF2">
    <property type="entry name" value="GRANULOCYTE COLONY-STIMULATING FACTOR"/>
    <property type="match status" value="1"/>
</dbReference>
<dbReference type="PANTHER" id="PTHR10511">
    <property type="entry name" value="GRANULOCYTE COLONY-STIMULATING FACTOR"/>
    <property type="match status" value="1"/>
</dbReference>
<sequence length="266" mass="29294">MQTCYAEFLTHNRKCCCHILPALPPPSHNGRRKRHAAIYRSLVNMLRENSWEAVFHRAAPCASEHAVVGLLCCLALLVRSAHIPEKSMDARSLVEKILANIPVVHGSSVKITGLTLDPSSLSRNIPYQSMVTSLGIPAAPELSTVCRPLNQINFTLEVCLSSMSAGLQLYQDVLGVLKECVTTEKVTGLLADIRDLLAQVNKMQEPGQMSSVAQYEASGLASRLPGDYEVQVATHFTLLQLRDFTQNLKRSLRNVEHLTSRPGQRG</sequence>
<evidence type="ECO:0000313" key="3">
    <source>
        <dbReference type="Proteomes" id="UP000314982"/>
    </source>
</evidence>
<reference evidence="2" key="2">
    <citation type="submission" date="2025-08" db="UniProtKB">
        <authorList>
            <consortium name="Ensembl"/>
        </authorList>
    </citation>
    <scope>IDENTIFICATION</scope>
</reference>
<dbReference type="Gene3D" id="1.20.1250.10">
    <property type="match status" value="1"/>
</dbReference>
<accession>A0A4W5L141</accession>
<dbReference type="InterPro" id="IPR040117">
    <property type="entry name" value="GCSF/MGF"/>
</dbReference>
<dbReference type="SMART" id="SM00126">
    <property type="entry name" value="IL6"/>
    <property type="match status" value="1"/>
</dbReference>
<keyword evidence="3" id="KW-1185">Reference proteome</keyword>
<dbReference type="Proteomes" id="UP000314982">
    <property type="component" value="Unassembled WGS sequence"/>
</dbReference>
<dbReference type="AlphaFoldDB" id="A0A4W5L141"/>
<dbReference type="InterPro" id="IPR009079">
    <property type="entry name" value="4_helix_cytokine-like_core"/>
</dbReference>